<keyword evidence="1" id="KW-0175">Coiled coil</keyword>
<dbReference type="RefSeq" id="WP_101312991.1">
    <property type="nucleotide sequence ID" value="NZ_MBPJ01000022.1"/>
</dbReference>
<name>A0A2N3PKC2_9HELI</name>
<gene>
    <name evidence="2" type="ORF">BCM31_01280</name>
</gene>
<keyword evidence="3" id="KW-1185">Reference proteome</keyword>
<comment type="caution">
    <text evidence="2">The sequence shown here is derived from an EMBL/GenBank/DDBJ whole genome shotgun (WGS) entry which is preliminary data.</text>
</comment>
<accession>A0A2N3PKC2</accession>
<dbReference type="Proteomes" id="UP000233350">
    <property type="component" value="Unassembled WGS sequence"/>
</dbReference>
<feature type="coiled-coil region" evidence="1">
    <location>
        <begin position="94"/>
        <end position="125"/>
    </location>
</feature>
<dbReference type="OrthoDB" id="5325244at2"/>
<protein>
    <submittedName>
        <fullName evidence="2">Uncharacterized protein</fullName>
    </submittedName>
</protein>
<dbReference type="AlphaFoldDB" id="A0A2N3PKC2"/>
<reference evidence="2 3" key="1">
    <citation type="submission" date="2016-07" db="EMBL/GenBank/DDBJ databases">
        <title>Detection of Helicobacter winghamensis from caecal content of red fox (Vulpes vulpes).</title>
        <authorList>
            <person name="Zanoni R.G."/>
            <person name="Florio D."/>
            <person name="Caffara M."/>
            <person name="Renzi M."/>
            <person name="Parisi A."/>
            <person name="Pasquali F."/>
            <person name="Manfreda G."/>
        </authorList>
    </citation>
    <scope>NUCLEOTIDE SEQUENCE [LARGE SCALE GENOMIC DNA]</scope>
    <source>
        <strain evidence="2 3">295_13</strain>
    </source>
</reference>
<evidence type="ECO:0000313" key="2">
    <source>
        <dbReference type="EMBL" id="PKT81846.1"/>
    </source>
</evidence>
<organism evidence="2 3">
    <name type="scientific">Helicobacter winghamensis</name>
    <dbReference type="NCBI Taxonomy" id="157268"/>
    <lineage>
        <taxon>Bacteria</taxon>
        <taxon>Pseudomonadati</taxon>
        <taxon>Campylobacterota</taxon>
        <taxon>Epsilonproteobacteria</taxon>
        <taxon>Campylobacterales</taxon>
        <taxon>Helicobacteraceae</taxon>
        <taxon>Helicobacter</taxon>
    </lineage>
</organism>
<evidence type="ECO:0000256" key="1">
    <source>
        <dbReference type="SAM" id="Coils"/>
    </source>
</evidence>
<sequence length="173" mass="20513">MQTEIENERKKCGRKKGVVREHLINKKEFGIELEKAGLTRKELCENLGVTYTTFNNSWGSNKAIPKYAISYVKIYQKLKKCREEKKILEKYFELKKTENKKNNSKDEYAKKIKELKLSRDFLCEEFGVTKQSISNWLNNSATPLWFISWLNVYEEICKYNELRKALECFNSAE</sequence>
<dbReference type="EMBL" id="MBPK01000011">
    <property type="protein sequence ID" value="PKT81846.1"/>
    <property type="molecule type" value="Genomic_DNA"/>
</dbReference>
<evidence type="ECO:0000313" key="3">
    <source>
        <dbReference type="Proteomes" id="UP000233350"/>
    </source>
</evidence>
<proteinExistence type="predicted"/>